<dbReference type="SUPFAM" id="SSF54001">
    <property type="entry name" value="Cysteine proteinases"/>
    <property type="match status" value="1"/>
</dbReference>
<reference evidence="2 3" key="1">
    <citation type="submission" date="2010-09" db="EMBL/GenBank/DDBJ databases">
        <authorList>
            <person name="Weinstock G."/>
            <person name="Sodergren E."/>
            <person name="Clifton S."/>
            <person name="Fulton L."/>
            <person name="Fulton B."/>
            <person name="Courtney L."/>
            <person name="Fronick C."/>
            <person name="Harrison M."/>
            <person name="Strong C."/>
            <person name="Farmer C."/>
            <person name="Delahaunty K."/>
            <person name="Markovic C."/>
            <person name="Hall O."/>
            <person name="Minx P."/>
            <person name="Tomlinson C."/>
            <person name="Mitreva M."/>
            <person name="Hou S."/>
            <person name="Chen J."/>
            <person name="Wollam A."/>
            <person name="Pepin K.H."/>
            <person name="Johnson M."/>
            <person name="Bhonagiri V."/>
            <person name="Zhang X."/>
            <person name="Suruliraj S."/>
            <person name="Warren W."/>
            <person name="Chinwalla A."/>
            <person name="Mardis E.R."/>
            <person name="Wilson R.K."/>
        </authorList>
    </citation>
    <scope>NUCLEOTIDE SEQUENCE [LARGE SCALE GENOMIC DNA]</scope>
    <source>
        <strain evidence="2 3">TX0630</strain>
    </source>
</reference>
<sequence length="144" mass="15529">GAGSANIGGGKIDVLEQVLGQTVNGGQCYGGTSYYVEKMGFQSLMNTGHMFASEIGNDYSWEQSGWQVIKNPNYSDVKAGDVINFAMGGYATSVYGHTGIVASVEGNGRLILYEQNAEKGQIIAKYNRQWGAEYPNVTSLVRKK</sequence>
<name>A0ABC9P618_ENTFL</name>
<dbReference type="InterPro" id="IPR007921">
    <property type="entry name" value="CHAP_dom"/>
</dbReference>
<gene>
    <name evidence="2" type="ORF">HMPREF9511_01753</name>
</gene>
<feature type="domain" description="Peptidase C51" evidence="1">
    <location>
        <begin position="3"/>
        <end position="142"/>
    </location>
</feature>
<dbReference type="AlphaFoldDB" id="A0ABC9P618"/>
<evidence type="ECO:0000313" key="3">
    <source>
        <dbReference type="Proteomes" id="UP000004933"/>
    </source>
</evidence>
<comment type="caution">
    <text evidence="2">The sequence shown here is derived from an EMBL/GenBank/DDBJ whole genome shotgun (WGS) entry which is preliminary data.</text>
</comment>
<accession>A0ABC9P618</accession>
<dbReference type="Proteomes" id="UP000004933">
    <property type="component" value="Unassembled WGS sequence"/>
</dbReference>
<evidence type="ECO:0000259" key="1">
    <source>
        <dbReference type="PROSITE" id="PS50911"/>
    </source>
</evidence>
<dbReference type="PROSITE" id="PS50911">
    <property type="entry name" value="CHAP"/>
    <property type="match status" value="1"/>
</dbReference>
<organism evidence="2 3">
    <name type="scientific">Enterococcus faecalis TX0630</name>
    <dbReference type="NCBI Taxonomy" id="749508"/>
    <lineage>
        <taxon>Bacteria</taxon>
        <taxon>Bacillati</taxon>
        <taxon>Bacillota</taxon>
        <taxon>Bacilli</taxon>
        <taxon>Lactobacillales</taxon>
        <taxon>Enterococcaceae</taxon>
        <taxon>Enterococcus</taxon>
    </lineage>
</organism>
<evidence type="ECO:0000313" key="2">
    <source>
        <dbReference type="EMBL" id="EFU90257.1"/>
    </source>
</evidence>
<dbReference type="RefSeq" id="WP_002393280.1">
    <property type="nucleotide sequence ID" value="NZ_GL454820.1"/>
</dbReference>
<proteinExistence type="predicted"/>
<protein>
    <recommendedName>
        <fullName evidence="1">Peptidase C51 domain-containing protein</fullName>
    </recommendedName>
</protein>
<feature type="non-terminal residue" evidence="2">
    <location>
        <position position="1"/>
    </location>
</feature>
<dbReference type="Gene3D" id="3.90.1720.60">
    <property type="match status" value="1"/>
</dbReference>
<dbReference type="Pfam" id="PF05257">
    <property type="entry name" value="CHAP"/>
    <property type="match status" value="1"/>
</dbReference>
<dbReference type="InterPro" id="IPR038765">
    <property type="entry name" value="Papain-like_cys_pep_sf"/>
</dbReference>
<dbReference type="EMBL" id="AEBE01000068">
    <property type="protein sequence ID" value="EFU90257.1"/>
    <property type="molecule type" value="Genomic_DNA"/>
</dbReference>